<dbReference type="AlphaFoldDB" id="A0A432VYK2"/>
<evidence type="ECO:0000256" key="8">
    <source>
        <dbReference type="ARBA" id="ARBA00022839"/>
    </source>
</evidence>
<dbReference type="CDD" id="cd06138">
    <property type="entry name" value="ExoI_N"/>
    <property type="match status" value="1"/>
</dbReference>
<dbReference type="EMBL" id="PIPI01000001">
    <property type="protein sequence ID" value="RUO21738.1"/>
    <property type="molecule type" value="Genomic_DNA"/>
</dbReference>
<feature type="domain" description="ExoI SH3-like" evidence="16">
    <location>
        <begin position="196"/>
        <end position="350"/>
    </location>
</feature>
<feature type="domain" description="ExoI C-terminal" evidence="17">
    <location>
        <begin position="358"/>
        <end position="479"/>
    </location>
</feature>
<keyword evidence="4 13" id="KW-0540">Nuclease</keyword>
<dbReference type="PANTHER" id="PTHR11046">
    <property type="entry name" value="OLIGORIBONUCLEASE, MITOCHONDRIAL"/>
    <property type="match status" value="1"/>
</dbReference>
<comment type="cofactor">
    <cofactor evidence="15">
        <name>Mg(2+)</name>
        <dbReference type="ChEBI" id="CHEBI:18420"/>
    </cofactor>
    <text evidence="15">Binds 2 Mg(2+) ions per monomer.</text>
</comment>
<evidence type="ECO:0000256" key="7">
    <source>
        <dbReference type="ARBA" id="ARBA00022801"/>
    </source>
</evidence>
<keyword evidence="10" id="KW-0238">DNA-binding</keyword>
<dbReference type="Gene3D" id="1.10.287.1240">
    <property type="match status" value="1"/>
</dbReference>
<keyword evidence="8 13" id="KW-0269">Exonuclease</keyword>
<sequence length="479" mass="54552">MTASIYWYDFEAGGVNPRADRPMQFAGIRTDHNLNIIDEPFSAYCRLAPDYLPHPQACLITGITPQKAQQLGLPEYEFAAKIHAQFKQADTTICGYNSIRYDDEMTRFLFYRNFIDPYAHTWQDGNSRWDLLNLVRAAFALRPDGIEWPENDEGLASLKLDQLAPANGIEHSNAHDAMADVYASIELAKRIKSAQPKLYEFCFSIRRKAALIKLIERAINEQKPLVHVAGYYGVQQRYLSLVLPLGFHPEQPNQLIAWRLDREPTQWQHKSGAEILASYFTAEDELNGERPGFVTITVNQCPFIAPVATLTQEQAALAGFDLNQLLSVAEMLTNQPQLREHLFNALVHQLPREADESTNQDADLALYSGGLISQQSRSHCDMIRQASPEQLAGLKLPWDDARLPVLLFRYRARNFPESLTAGEMQRWQQHCKDRLLHGSEHFLSVDDYVLALENLAETHQNDPQKMRILKSLADYIMAL</sequence>
<evidence type="ECO:0000256" key="10">
    <source>
        <dbReference type="ARBA" id="ARBA00023125"/>
    </source>
</evidence>
<evidence type="ECO:0000256" key="13">
    <source>
        <dbReference type="PIRNR" id="PIRNR000977"/>
    </source>
</evidence>
<dbReference type="PIRSF" id="PIRSF000977">
    <property type="entry name" value="Exodeoxyribonuclease_I"/>
    <property type="match status" value="1"/>
</dbReference>
<dbReference type="Gene3D" id="1.20.1280.70">
    <property type="entry name" value="Exonuclease ExoI, domain 3"/>
    <property type="match status" value="1"/>
</dbReference>
<evidence type="ECO:0000256" key="12">
    <source>
        <dbReference type="ARBA" id="ARBA00046792"/>
    </source>
</evidence>
<evidence type="ECO:0000256" key="1">
    <source>
        <dbReference type="ARBA" id="ARBA00000563"/>
    </source>
</evidence>
<dbReference type="GO" id="GO:0003677">
    <property type="term" value="F:DNA binding"/>
    <property type="evidence" value="ECO:0007669"/>
    <property type="project" value="UniProtKB-KW"/>
</dbReference>
<comment type="subunit">
    <text evidence="12">Monomer. Interacts with ssb (via C-terminus); this interaction stimulates the exonuclease activity by recruiting the enzyme to its substrate.</text>
</comment>
<keyword evidence="19" id="KW-1185">Reference proteome</keyword>
<dbReference type="SMART" id="SM00479">
    <property type="entry name" value="EXOIII"/>
    <property type="match status" value="1"/>
</dbReference>
<dbReference type="FunFam" id="3.30.420.10:FF:000033">
    <property type="entry name" value="Exodeoxyribonuclease I"/>
    <property type="match status" value="1"/>
</dbReference>
<protein>
    <recommendedName>
        <fullName evidence="3 13">Exodeoxyribonuclease I</fullName>
        <ecNumber evidence="2 13">3.1.11.1</ecNumber>
    </recommendedName>
</protein>
<dbReference type="GO" id="GO:0008310">
    <property type="term" value="F:single-stranded DNA 3'-5' DNA exonuclease activity"/>
    <property type="evidence" value="ECO:0007669"/>
    <property type="project" value="UniProtKB-EC"/>
</dbReference>
<evidence type="ECO:0000259" key="16">
    <source>
        <dbReference type="PROSITE" id="PS51784"/>
    </source>
</evidence>
<accession>A0A432VYK2</accession>
<dbReference type="OrthoDB" id="9763470at2"/>
<keyword evidence="6 13" id="KW-0227">DNA damage</keyword>
<dbReference type="InterPro" id="IPR038649">
    <property type="entry name" value="EXOI_SH3_sf"/>
</dbReference>
<evidence type="ECO:0000256" key="6">
    <source>
        <dbReference type="ARBA" id="ARBA00022763"/>
    </source>
</evidence>
<dbReference type="EC" id="3.1.11.1" evidence="2 13"/>
<dbReference type="Pfam" id="PF26016">
    <property type="entry name" value="ExoI_C"/>
    <property type="match status" value="1"/>
</dbReference>
<dbReference type="PROSITE" id="PS51784">
    <property type="entry name" value="EXOI_SH3"/>
    <property type="match status" value="1"/>
</dbReference>
<keyword evidence="9 15" id="KW-0460">Magnesium</keyword>
<evidence type="ECO:0000256" key="2">
    <source>
        <dbReference type="ARBA" id="ARBA00012108"/>
    </source>
</evidence>
<dbReference type="GO" id="GO:0046872">
    <property type="term" value="F:metal ion binding"/>
    <property type="evidence" value="ECO:0007669"/>
    <property type="project" value="UniProtKB-KW"/>
</dbReference>
<dbReference type="InterPro" id="IPR012337">
    <property type="entry name" value="RNaseH-like_sf"/>
</dbReference>
<gene>
    <name evidence="18" type="ORF">CWE06_02495</name>
</gene>
<dbReference type="InterPro" id="IPR034747">
    <property type="entry name" value="EXOI_SH3"/>
</dbReference>
<dbReference type="Pfam" id="PF08411">
    <property type="entry name" value="ExoI_SH3"/>
    <property type="match status" value="1"/>
</dbReference>
<evidence type="ECO:0000256" key="9">
    <source>
        <dbReference type="ARBA" id="ARBA00022842"/>
    </source>
</evidence>
<feature type="binding site" evidence="14">
    <location>
        <position position="159"/>
    </location>
    <ligand>
        <name>substrate</name>
    </ligand>
</feature>
<keyword evidence="7 13" id="KW-0378">Hydrolase</keyword>
<evidence type="ECO:0000256" key="15">
    <source>
        <dbReference type="PIRSR" id="PIRSR000977-2"/>
    </source>
</evidence>
<dbReference type="RefSeq" id="WP_126790843.1">
    <property type="nucleotide sequence ID" value="NZ_PIPI01000001.1"/>
</dbReference>
<proteinExistence type="predicted"/>
<dbReference type="Gene3D" id="3.30.1520.20">
    <property type="entry name" value="Exonuclease ExoI, domain 2"/>
    <property type="match status" value="1"/>
</dbReference>
<dbReference type="InterPro" id="IPR036397">
    <property type="entry name" value="RNaseH_sf"/>
</dbReference>
<feature type="binding site" evidence="15">
    <location>
        <position position="9"/>
    </location>
    <ligand>
        <name>Mg(2+)</name>
        <dbReference type="ChEBI" id="CHEBI:18420"/>
        <label>1</label>
    </ligand>
</feature>
<comment type="caution">
    <text evidence="18">The sequence shown here is derived from an EMBL/GenBank/DDBJ whole genome shotgun (WGS) entry which is preliminary data.</text>
</comment>
<dbReference type="PROSITE" id="PS51785">
    <property type="entry name" value="EXOI_C"/>
    <property type="match status" value="1"/>
</dbReference>
<feature type="binding site" evidence="14">
    <location>
        <position position="11"/>
    </location>
    <ligand>
        <name>substrate</name>
    </ligand>
</feature>
<organism evidence="18 19">
    <name type="scientific">Aliidiomarina haloalkalitolerans</name>
    <dbReference type="NCBI Taxonomy" id="859059"/>
    <lineage>
        <taxon>Bacteria</taxon>
        <taxon>Pseudomonadati</taxon>
        <taxon>Pseudomonadota</taxon>
        <taxon>Gammaproteobacteria</taxon>
        <taxon>Alteromonadales</taxon>
        <taxon>Idiomarinaceae</taxon>
        <taxon>Aliidiomarina</taxon>
    </lineage>
</organism>
<dbReference type="InterPro" id="IPR013520">
    <property type="entry name" value="Ribonucl_H"/>
</dbReference>
<dbReference type="PANTHER" id="PTHR11046:SF11">
    <property type="entry name" value="EXODEOXYRIBONUCLEASE I"/>
    <property type="match status" value="1"/>
</dbReference>
<evidence type="ECO:0000313" key="18">
    <source>
        <dbReference type="EMBL" id="RUO21738.1"/>
    </source>
</evidence>
<dbReference type="NCBIfam" id="NF008746">
    <property type="entry name" value="PRK11779.1"/>
    <property type="match status" value="1"/>
</dbReference>
<dbReference type="Gene3D" id="3.30.420.10">
    <property type="entry name" value="Ribonuclease H-like superfamily/Ribonuclease H"/>
    <property type="match status" value="1"/>
</dbReference>
<dbReference type="GO" id="GO:0006281">
    <property type="term" value="P:DNA repair"/>
    <property type="evidence" value="ECO:0007669"/>
    <property type="project" value="UniProtKB-KW"/>
</dbReference>
<dbReference type="Proteomes" id="UP000288212">
    <property type="component" value="Unassembled WGS sequence"/>
</dbReference>
<reference evidence="18 19" key="1">
    <citation type="journal article" date="2011" name="Front. Microbiol.">
        <title>Genomic signatures of strain selection and enhancement in Bacillus atrophaeus var. globigii, a historical biowarfare simulant.</title>
        <authorList>
            <person name="Gibbons H.S."/>
            <person name="Broomall S.M."/>
            <person name="McNew L.A."/>
            <person name="Daligault H."/>
            <person name="Chapman C."/>
            <person name="Bruce D."/>
            <person name="Karavis M."/>
            <person name="Krepps M."/>
            <person name="McGregor P.A."/>
            <person name="Hong C."/>
            <person name="Park K.H."/>
            <person name="Akmal A."/>
            <person name="Feldman A."/>
            <person name="Lin J.S."/>
            <person name="Chang W.E."/>
            <person name="Higgs B.W."/>
            <person name="Demirev P."/>
            <person name="Lindquist J."/>
            <person name="Liem A."/>
            <person name="Fochler E."/>
            <person name="Read T.D."/>
            <person name="Tapia R."/>
            <person name="Johnson S."/>
            <person name="Bishop-Lilly K.A."/>
            <person name="Detter C."/>
            <person name="Han C."/>
            <person name="Sozhamannan S."/>
            <person name="Rosenzweig C.N."/>
            <person name="Skowronski E.W."/>
        </authorList>
    </citation>
    <scope>NUCLEOTIDE SEQUENCE [LARGE SCALE GENOMIC DNA]</scope>
    <source>
        <strain evidence="18 19">AK5</strain>
    </source>
</reference>
<evidence type="ECO:0000256" key="14">
    <source>
        <dbReference type="PIRSR" id="PIRSR000977-1"/>
    </source>
</evidence>
<evidence type="ECO:0000256" key="11">
    <source>
        <dbReference type="ARBA" id="ARBA00023204"/>
    </source>
</evidence>
<evidence type="ECO:0000259" key="17">
    <source>
        <dbReference type="PROSITE" id="PS51785"/>
    </source>
</evidence>
<keyword evidence="5 15" id="KW-0479">Metal-binding</keyword>
<dbReference type="InterPro" id="IPR058561">
    <property type="entry name" value="Exonuc_1_C"/>
</dbReference>
<evidence type="ECO:0000256" key="3">
    <source>
        <dbReference type="ARBA" id="ARBA00019900"/>
    </source>
</evidence>
<evidence type="ECO:0000256" key="4">
    <source>
        <dbReference type="ARBA" id="ARBA00022722"/>
    </source>
</evidence>
<dbReference type="InterPro" id="IPR023607">
    <property type="entry name" value="Exodeoxyribonuclease_I"/>
</dbReference>
<feature type="binding site" evidence="15">
    <location>
        <position position="180"/>
    </location>
    <ligand>
        <name>Mg(2+)</name>
        <dbReference type="ChEBI" id="CHEBI:18420"/>
        <label>2</label>
    </ligand>
</feature>
<feature type="binding site" evidence="15">
    <location>
        <position position="11"/>
    </location>
    <ligand>
        <name>Mg(2+)</name>
        <dbReference type="ChEBI" id="CHEBI:18420"/>
        <label>2</label>
    </ligand>
</feature>
<evidence type="ECO:0000313" key="19">
    <source>
        <dbReference type="Proteomes" id="UP000288212"/>
    </source>
</evidence>
<dbReference type="Pfam" id="PF00929">
    <property type="entry name" value="RNase_T"/>
    <property type="match status" value="1"/>
</dbReference>
<dbReference type="InterPro" id="IPR022894">
    <property type="entry name" value="Oligoribonuclease"/>
</dbReference>
<comment type="catalytic activity">
    <reaction evidence="1 13">
        <text>Exonucleolytic cleavage in the 3'- to 5'-direction to yield nucleoside 5'-phosphates.</text>
        <dbReference type="EC" id="3.1.11.1"/>
    </reaction>
</comment>
<dbReference type="InterPro" id="IPR013620">
    <property type="entry name" value="Exonuc_1_SH3"/>
</dbReference>
<name>A0A432VYK2_9GAMM</name>
<keyword evidence="11 13" id="KW-0234">DNA repair</keyword>
<dbReference type="GO" id="GO:0000175">
    <property type="term" value="F:3'-5'-RNA exonuclease activity"/>
    <property type="evidence" value="ECO:0007669"/>
    <property type="project" value="InterPro"/>
</dbReference>
<dbReference type="SUPFAM" id="SSF53098">
    <property type="entry name" value="Ribonuclease H-like"/>
    <property type="match status" value="1"/>
</dbReference>
<evidence type="ECO:0000256" key="5">
    <source>
        <dbReference type="ARBA" id="ARBA00022723"/>
    </source>
</evidence>